<dbReference type="EMBL" id="AMCI01008034">
    <property type="protein sequence ID" value="EJW91667.1"/>
    <property type="molecule type" value="Genomic_DNA"/>
</dbReference>
<evidence type="ECO:0000313" key="2">
    <source>
        <dbReference type="EMBL" id="EJW91667.1"/>
    </source>
</evidence>
<protein>
    <submittedName>
        <fullName evidence="2">SNF2 family protein</fullName>
    </submittedName>
</protein>
<organism evidence="2">
    <name type="scientific">gut metagenome</name>
    <dbReference type="NCBI Taxonomy" id="749906"/>
    <lineage>
        <taxon>unclassified sequences</taxon>
        <taxon>metagenomes</taxon>
        <taxon>organismal metagenomes</taxon>
    </lineage>
</organism>
<sequence length="147" mass="16615">TKEVLSNATKIVKDFKNPIIGEENLRDGNGVYSNEELSYENDPVAKWLGKSKRSKRQQQEYGQRIRERMVERAKVLATQLNLDNVEIVTEAFTLEGKKARAKGWFSPKTGKIERTDCESYGTKIQGGQSAGIPSIHGRKYHYAGKPQ</sequence>
<reference evidence="2" key="1">
    <citation type="journal article" date="2012" name="PLoS ONE">
        <title>Gene sets for utilization of primary and secondary nutrition supplies in the distal gut of endangered iberian lynx.</title>
        <authorList>
            <person name="Alcaide M."/>
            <person name="Messina E."/>
            <person name="Richter M."/>
            <person name="Bargiela R."/>
            <person name="Peplies J."/>
            <person name="Huws S.A."/>
            <person name="Newbold C.J."/>
            <person name="Golyshin P.N."/>
            <person name="Simon M.A."/>
            <person name="Lopez G."/>
            <person name="Yakimov M.M."/>
            <person name="Ferrer M."/>
        </authorList>
    </citation>
    <scope>NUCLEOTIDE SEQUENCE</scope>
</reference>
<feature type="compositionally biased region" description="Basic residues" evidence="1">
    <location>
        <begin position="136"/>
        <end position="147"/>
    </location>
</feature>
<accession>J9FQ12</accession>
<feature type="region of interest" description="Disordered" evidence="1">
    <location>
        <begin position="124"/>
        <end position="147"/>
    </location>
</feature>
<proteinExistence type="predicted"/>
<dbReference type="AlphaFoldDB" id="J9FQ12"/>
<name>J9FQ12_9ZZZZ</name>
<comment type="caution">
    <text evidence="2">The sequence shown here is derived from an EMBL/GenBank/DDBJ whole genome shotgun (WGS) entry which is preliminary data.</text>
</comment>
<gene>
    <name evidence="2" type="ORF">EVA_20226</name>
</gene>
<evidence type="ECO:0000256" key="1">
    <source>
        <dbReference type="SAM" id="MobiDB-lite"/>
    </source>
</evidence>
<feature type="non-terminal residue" evidence="2">
    <location>
        <position position="1"/>
    </location>
</feature>